<feature type="transmembrane region" description="Helical" evidence="4">
    <location>
        <begin position="113"/>
        <end position="133"/>
    </location>
</feature>
<dbReference type="Gene3D" id="1.10.287.950">
    <property type="entry name" value="Methyl-accepting chemotaxis protein"/>
    <property type="match status" value="1"/>
</dbReference>
<dbReference type="PROSITE" id="PS50111">
    <property type="entry name" value="CHEMOTAXIS_TRANSDUC_2"/>
    <property type="match status" value="1"/>
</dbReference>
<name>A0A5D4KGT5_9BACI</name>
<dbReference type="PANTHER" id="PTHR32089">
    <property type="entry name" value="METHYL-ACCEPTING CHEMOTAXIS PROTEIN MCPB"/>
    <property type="match status" value="1"/>
</dbReference>
<organism evidence="6 7">
    <name type="scientific">Rossellomorea vietnamensis</name>
    <dbReference type="NCBI Taxonomy" id="218284"/>
    <lineage>
        <taxon>Bacteria</taxon>
        <taxon>Bacillati</taxon>
        <taxon>Bacillota</taxon>
        <taxon>Bacilli</taxon>
        <taxon>Bacillales</taxon>
        <taxon>Bacillaceae</taxon>
        <taxon>Rossellomorea</taxon>
    </lineage>
</organism>
<evidence type="ECO:0000313" key="7">
    <source>
        <dbReference type="Proteomes" id="UP000323317"/>
    </source>
</evidence>
<evidence type="ECO:0000259" key="5">
    <source>
        <dbReference type="PROSITE" id="PS50111"/>
    </source>
</evidence>
<keyword evidence="3" id="KW-0175">Coiled coil</keyword>
<keyword evidence="4" id="KW-0812">Transmembrane</keyword>
<proteinExistence type="predicted"/>
<dbReference type="SMART" id="SM00283">
    <property type="entry name" value="MA"/>
    <property type="match status" value="1"/>
</dbReference>
<keyword evidence="4" id="KW-1133">Transmembrane helix</keyword>
<dbReference type="Proteomes" id="UP000323317">
    <property type="component" value="Unassembled WGS sequence"/>
</dbReference>
<evidence type="ECO:0000256" key="1">
    <source>
        <dbReference type="ARBA" id="ARBA00023224"/>
    </source>
</evidence>
<dbReference type="GO" id="GO:0016020">
    <property type="term" value="C:membrane"/>
    <property type="evidence" value="ECO:0007669"/>
    <property type="project" value="InterPro"/>
</dbReference>
<evidence type="ECO:0000313" key="6">
    <source>
        <dbReference type="EMBL" id="TYR76070.1"/>
    </source>
</evidence>
<protein>
    <recommendedName>
        <fullName evidence="5">Methyl-accepting transducer domain-containing protein</fullName>
    </recommendedName>
</protein>
<reference evidence="6 7" key="1">
    <citation type="submission" date="2019-08" db="EMBL/GenBank/DDBJ databases">
        <title>Bacillus genomes from the desert of Cuatro Cienegas, Coahuila.</title>
        <authorList>
            <person name="Olmedo-Alvarez G."/>
        </authorList>
    </citation>
    <scope>NUCLEOTIDE SEQUENCE [LARGE SCALE GENOMIC DNA]</scope>
    <source>
        <strain evidence="6 7">CH40_1T</strain>
    </source>
</reference>
<evidence type="ECO:0000256" key="4">
    <source>
        <dbReference type="SAM" id="Phobius"/>
    </source>
</evidence>
<sequence>MNAVEQLRLGDVKKKNLLMFITFLVSLVAAGSSSALSGEFSKTLLYLTESVVFTLIFITFQFVVKKYRLFPLVSIVVIQAFTFSALFILTPAWDMVPVIFVLGLISALHFNKAVFGIGYLLGLAILITNFTLIEKTTLMESFIPTALLAYVLSGVMLGVMIFLNVKQDEKLQEMMMTAEEEAERQKDLKLTLEEKVSGIIGDLSAVNQQVQTNLASQEEMKTAISEVASGSQVQTEQITDITENALNTKSSMEHLHSVSGQLQEETDKANRHISDSEEKTTELNEDIQELAVLVTELNETFSVLTETIKETNTFTGTIKAITDQTNLLALNASIEAARAGEAGKGFAVVAEEIRKLAEMSSRTTDRINDNLVKLNQNNDEALLKVKTSSDFITKGIESTKHVTNSFGQTSLVFANLQEHVGTLLQLSEEVSSQSEKTQGSTAELAAIIEQSSASLEEMSATVECLTNDNHSIAELMGETSEKANSILNN</sequence>
<dbReference type="PANTHER" id="PTHR32089:SF112">
    <property type="entry name" value="LYSOZYME-LIKE PROTEIN-RELATED"/>
    <property type="match status" value="1"/>
</dbReference>
<dbReference type="EMBL" id="VTEH01000004">
    <property type="protein sequence ID" value="TYR76070.1"/>
    <property type="molecule type" value="Genomic_DNA"/>
</dbReference>
<accession>A0A5D4KGT5</accession>
<feature type="transmembrane region" description="Helical" evidence="4">
    <location>
        <begin position="70"/>
        <end position="93"/>
    </location>
</feature>
<evidence type="ECO:0000256" key="2">
    <source>
        <dbReference type="PROSITE-ProRule" id="PRU00284"/>
    </source>
</evidence>
<dbReference type="Pfam" id="PF00015">
    <property type="entry name" value="MCPsignal"/>
    <property type="match status" value="1"/>
</dbReference>
<comment type="caution">
    <text evidence="6">The sequence shown here is derived from an EMBL/GenBank/DDBJ whole genome shotgun (WGS) entry which is preliminary data.</text>
</comment>
<feature type="domain" description="Methyl-accepting transducer" evidence="5">
    <location>
        <begin position="209"/>
        <end position="466"/>
    </location>
</feature>
<feature type="transmembrane region" description="Helical" evidence="4">
    <location>
        <begin position="145"/>
        <end position="165"/>
    </location>
</feature>
<evidence type="ECO:0000256" key="3">
    <source>
        <dbReference type="SAM" id="Coils"/>
    </source>
</evidence>
<gene>
    <name evidence="6" type="ORF">FZC79_07915</name>
</gene>
<feature type="transmembrane region" description="Helical" evidence="4">
    <location>
        <begin position="43"/>
        <end position="63"/>
    </location>
</feature>
<dbReference type="InterPro" id="IPR004089">
    <property type="entry name" value="MCPsignal_dom"/>
</dbReference>
<dbReference type="RefSeq" id="WP_148946288.1">
    <property type="nucleotide sequence ID" value="NZ_VTEH01000004.1"/>
</dbReference>
<dbReference type="AlphaFoldDB" id="A0A5D4KGT5"/>
<dbReference type="GO" id="GO:0007165">
    <property type="term" value="P:signal transduction"/>
    <property type="evidence" value="ECO:0007669"/>
    <property type="project" value="UniProtKB-KW"/>
</dbReference>
<keyword evidence="4" id="KW-0472">Membrane</keyword>
<feature type="coiled-coil region" evidence="3">
    <location>
        <begin position="168"/>
        <end position="195"/>
    </location>
</feature>
<keyword evidence="1 2" id="KW-0807">Transducer</keyword>
<feature type="transmembrane region" description="Helical" evidence="4">
    <location>
        <begin position="17"/>
        <end position="37"/>
    </location>
</feature>
<dbReference type="SUPFAM" id="SSF58104">
    <property type="entry name" value="Methyl-accepting chemotaxis protein (MCP) signaling domain"/>
    <property type="match status" value="1"/>
</dbReference>